<reference evidence="5 6" key="1">
    <citation type="journal article" date="2018" name="Mol. Ecol.">
        <title>The obligate alkalophilic soda-lake fungus Sodiomyces alkalinus has shifted to a protein diet.</title>
        <authorList>
            <person name="Grum-Grzhimaylo A.A."/>
            <person name="Falkoski D.L."/>
            <person name="van den Heuvel J."/>
            <person name="Valero-Jimenez C.A."/>
            <person name="Min B."/>
            <person name="Choi I.G."/>
            <person name="Lipzen A."/>
            <person name="Daum C.G."/>
            <person name="Aanen D.K."/>
            <person name="Tsang A."/>
            <person name="Henrissat B."/>
            <person name="Bilanenko E.N."/>
            <person name="de Vries R.P."/>
            <person name="van Kan J.A.L."/>
            <person name="Grigoriev I.V."/>
            <person name="Debets A.J.M."/>
        </authorList>
    </citation>
    <scope>NUCLEOTIDE SEQUENCE [LARGE SCALE GENOMIC DNA]</scope>
    <source>
        <strain evidence="5 6">F11</strain>
    </source>
</reference>
<accession>A0A3N2PXQ8</accession>
<evidence type="ECO:0000256" key="2">
    <source>
        <dbReference type="ARBA" id="ARBA00022679"/>
    </source>
</evidence>
<organism evidence="5 6">
    <name type="scientific">Sodiomyces alkalinus (strain CBS 110278 / VKM F-3762 / F11)</name>
    <name type="common">Alkaliphilic filamentous fungus</name>
    <dbReference type="NCBI Taxonomy" id="1314773"/>
    <lineage>
        <taxon>Eukaryota</taxon>
        <taxon>Fungi</taxon>
        <taxon>Dikarya</taxon>
        <taxon>Ascomycota</taxon>
        <taxon>Pezizomycotina</taxon>
        <taxon>Sordariomycetes</taxon>
        <taxon>Hypocreomycetidae</taxon>
        <taxon>Glomerellales</taxon>
        <taxon>Plectosphaerellaceae</taxon>
        <taxon>Sodiomyces</taxon>
    </lineage>
</organism>
<dbReference type="InterPro" id="IPR013024">
    <property type="entry name" value="GGCT-like"/>
</dbReference>
<dbReference type="PANTHER" id="PTHR31544">
    <property type="entry name" value="AIG2-LIKE PROTEIN D"/>
    <property type="match status" value="1"/>
</dbReference>
<dbReference type="EMBL" id="ML119054">
    <property type="protein sequence ID" value="ROT39319.1"/>
    <property type="molecule type" value="Genomic_DNA"/>
</dbReference>
<dbReference type="InterPro" id="IPR009288">
    <property type="entry name" value="AIG2-like_dom"/>
</dbReference>
<sequence length="167" mass="19387">MSGQLTAFVYGTLMDPRVFFRVVQGNSDPPEVIRNLYTFTPAILHGYCRHRVRTADYPGIIPEEGRSVRGIYVTGLTDANIDKLDSFEGDEYERRTVKVKLLEQVGDDDAEGESLVEGEEKTADTYVFIYPDQIERGEWDFEHFRRERLRYWAREEFSFDDAVDEAV</sequence>
<name>A0A3N2PXQ8_SODAK</name>
<dbReference type="Pfam" id="PF06094">
    <property type="entry name" value="GGACT"/>
    <property type="match status" value="1"/>
</dbReference>
<dbReference type="InterPro" id="IPR036568">
    <property type="entry name" value="GGCT-like_sf"/>
</dbReference>
<comment type="similarity">
    <text evidence="1">Belongs to the gamma-glutamylcyclotransferase family.</text>
</comment>
<evidence type="ECO:0000313" key="5">
    <source>
        <dbReference type="EMBL" id="ROT39319.1"/>
    </source>
</evidence>
<evidence type="ECO:0000256" key="1">
    <source>
        <dbReference type="ARBA" id="ARBA00008861"/>
    </source>
</evidence>
<feature type="domain" description="Gamma-glutamylcyclotransferase AIG2-like" evidence="4">
    <location>
        <begin position="8"/>
        <end position="140"/>
    </location>
</feature>
<gene>
    <name evidence="5" type="ORF">SODALDRAFT_332757</name>
</gene>
<dbReference type="RefSeq" id="XP_028467125.1">
    <property type="nucleotide sequence ID" value="XM_028611798.1"/>
</dbReference>
<dbReference type="GeneID" id="39580276"/>
<dbReference type="AlphaFoldDB" id="A0A3N2PXQ8"/>
<evidence type="ECO:0000313" key="6">
    <source>
        <dbReference type="Proteomes" id="UP000272025"/>
    </source>
</evidence>
<dbReference type="GO" id="GO:0016740">
    <property type="term" value="F:transferase activity"/>
    <property type="evidence" value="ECO:0007669"/>
    <property type="project" value="UniProtKB-KW"/>
</dbReference>
<protein>
    <recommendedName>
        <fullName evidence="3">Putative gamma-glutamylcyclotransferase</fullName>
    </recommendedName>
</protein>
<dbReference type="Gene3D" id="3.10.490.10">
    <property type="entry name" value="Gamma-glutamyl cyclotransferase-like"/>
    <property type="match status" value="1"/>
</dbReference>
<dbReference type="InterPro" id="IPR045038">
    <property type="entry name" value="AIG2-like"/>
</dbReference>
<dbReference type="Proteomes" id="UP000272025">
    <property type="component" value="Unassembled WGS sequence"/>
</dbReference>
<evidence type="ECO:0000256" key="3">
    <source>
        <dbReference type="ARBA" id="ARBA00030602"/>
    </source>
</evidence>
<keyword evidence="2" id="KW-0808">Transferase</keyword>
<dbReference type="SUPFAM" id="SSF110857">
    <property type="entry name" value="Gamma-glutamyl cyclotransferase-like"/>
    <property type="match status" value="1"/>
</dbReference>
<dbReference type="OrthoDB" id="1044435at2759"/>
<dbReference type="CDD" id="cd06661">
    <property type="entry name" value="GGCT_like"/>
    <property type="match status" value="1"/>
</dbReference>
<evidence type="ECO:0000259" key="4">
    <source>
        <dbReference type="Pfam" id="PF06094"/>
    </source>
</evidence>
<proteinExistence type="inferred from homology"/>
<keyword evidence="6" id="KW-1185">Reference proteome</keyword>
<dbReference type="PANTHER" id="PTHR31544:SF2">
    <property type="entry name" value="AIG2-LIKE PROTEIN D"/>
    <property type="match status" value="1"/>
</dbReference>